<dbReference type="EMBL" id="FO082046">
    <property type="protein sequence ID" value="CCE87040.1"/>
    <property type="molecule type" value="Genomic_DNA"/>
</dbReference>
<feature type="transmembrane region" description="Helical" evidence="1">
    <location>
        <begin position="249"/>
        <end position="270"/>
    </location>
</feature>
<evidence type="ECO:0000259" key="3">
    <source>
        <dbReference type="Pfam" id="PF06011"/>
    </source>
</evidence>
<dbReference type="PANTHER" id="PTHR31145">
    <property type="entry name" value="INTEGRAL MEMBRANE PROTEIN (AFU_ORTHOLOGUE AFUA_7G01610)"/>
    <property type="match status" value="1"/>
</dbReference>
<accession>G8XZD1</accession>
<dbReference type="Pfam" id="PF06011">
    <property type="entry name" value="TRP"/>
    <property type="match status" value="2"/>
</dbReference>
<feature type="transmembrane region" description="Helical" evidence="1">
    <location>
        <begin position="621"/>
        <end position="641"/>
    </location>
</feature>
<dbReference type="OMA" id="CPLYYND"/>
<dbReference type="InParanoid" id="G8XZD1"/>
<dbReference type="Proteomes" id="UP000005222">
    <property type="component" value="Chromosome N"/>
</dbReference>
<feature type="transmembrane region" description="Helical" evidence="1">
    <location>
        <begin position="383"/>
        <end position="408"/>
    </location>
</feature>
<feature type="transmembrane region" description="Helical" evidence="1">
    <location>
        <begin position="594"/>
        <end position="615"/>
    </location>
</feature>
<feature type="signal peptide" evidence="2">
    <location>
        <begin position="1"/>
        <end position="21"/>
    </location>
</feature>
<keyword evidence="5" id="KW-1185">Reference proteome</keyword>
<dbReference type="InterPro" id="IPR010308">
    <property type="entry name" value="TRP_C"/>
</dbReference>
<feature type="transmembrane region" description="Helical" evidence="1">
    <location>
        <begin position="679"/>
        <end position="696"/>
    </location>
</feature>
<protein>
    <submittedName>
        <fullName evidence="4">Piso0_005575 protein</fullName>
    </submittedName>
</protein>
<evidence type="ECO:0000313" key="4">
    <source>
        <dbReference type="EMBL" id="CCE87040.1"/>
    </source>
</evidence>
<feature type="domain" description="TRP C-terminal" evidence="3">
    <location>
        <begin position="358"/>
        <end position="743"/>
    </location>
</feature>
<dbReference type="HOGENOM" id="CLU_015499_0_0_1"/>
<sequence>MLVVRLFFLLCLIAFFGSVDGGLVKTFGCSGKDEDEFRLEPFIVDVGLDTDAKKLKFFMNTEVLNPYDYTSNDVVISDVNETTNKYTTMHVEILFMGKRFIDTYLRFCDMVAVKNTTGFQNGPRFSAVHGGKSFPHWKTHPHDRRPHKRYKQDEYFEAQDGLSLPSSLAYTNNTIENIYSNSTGELVSCPLYTNDSLMLYYEADVGEHIDDLGSYTIQFTVIANDQDAKTIGCCKTYVTPIQSSSISSLIDIGILALLLVAGLVNFIIVISSSYQESSNPFLFTASTICNEKLLKQLDASVQDIIIYLQFALFIGGLDIQYPGFFQPLIGNMRWCALMGINLFSNDNYAYNFDNIYVTFRIGGLKSLADFTSSESIGLLWPNFMAVMGVGTAVLIIITQTFLFLKYLFDVIRRKKGRNEKEKGIVSGSAASNASTFDYKFTIPRNIYYTFGSILNQYYALFGFPFLILTLFTFYNACVFNGRKHQYPELKSIEKDLFSTTIPYKSLLSPVKYFIHQERLAYDGVDNSTLTGDKGAPLNGTFIETVSSPKGALLVPLHIVVISAILFTVWITIGLGFLFNYIFSLKKWKIIISKNISSLYTSIRTILLWAFCYHHYHPDKVYYIGIDFSILVLKSIVIGLFQSHGQTQVICLVIIEFVNTVLLFSIWPYYVKWTWRTSKWMLPVFRLITTILCIPYLRSLNLSEAVRTYVAYVQLALHLCVAFIFIFQLFYGLVITLLSNRSRSKDDDLKSLAKPNTNTSYEEFNSQFDYIALRPPSPIANDDTKLSRKGSTINSFDNDIPEDYYYRGNRFESEKEDGRGDALSFVSYSNKHESNDNDANEKGVLIESADDLSSFQREQLTSDIRKRKNDYTFREGDLIYRKYFVNDSIDPEVKALWDSRQSRNVALERRRAAQKGSGVQRASTNQKQYEQWGFSAVFGHLKYIKCLVSPPEEPERKFEVSRPRQLVVKKLDDVQKDNEHLD</sequence>
<organism evidence="4 5">
    <name type="scientific">Pichia sorbitophila (strain ATCC MYA-4447 / BCRC 22081 / CBS 7064 / NBRC 10061 / NRRL Y-12695)</name>
    <name type="common">Hybrid yeast</name>
    <dbReference type="NCBI Taxonomy" id="559304"/>
    <lineage>
        <taxon>Eukaryota</taxon>
        <taxon>Fungi</taxon>
        <taxon>Dikarya</taxon>
        <taxon>Ascomycota</taxon>
        <taxon>Saccharomycotina</taxon>
        <taxon>Pichiomycetes</taxon>
        <taxon>Debaryomycetaceae</taxon>
        <taxon>Millerozyma</taxon>
    </lineage>
</organism>
<keyword evidence="1" id="KW-1133">Transmembrane helix</keyword>
<keyword evidence="1" id="KW-0812">Transmembrane</keyword>
<dbReference type="GO" id="GO:0055085">
    <property type="term" value="P:transmembrane transport"/>
    <property type="evidence" value="ECO:0007669"/>
    <property type="project" value="TreeGrafter"/>
</dbReference>
<evidence type="ECO:0000256" key="1">
    <source>
        <dbReference type="SAM" id="Phobius"/>
    </source>
</evidence>
<dbReference type="eggNOG" id="ENOG502S0RP">
    <property type="taxonomic scope" value="Eukaryota"/>
</dbReference>
<dbReference type="GO" id="GO:0016020">
    <property type="term" value="C:membrane"/>
    <property type="evidence" value="ECO:0007669"/>
    <property type="project" value="TreeGrafter"/>
</dbReference>
<feature type="chain" id="PRO_5003518898" evidence="2">
    <location>
        <begin position="22"/>
        <end position="981"/>
    </location>
</feature>
<dbReference type="STRING" id="559304.G8XZD1"/>
<reference evidence="4 5" key="1">
    <citation type="journal article" date="2012" name="G3 (Bethesda)">
        <title>Pichia sorbitophila, an interspecies yeast hybrid reveals early steps of genome resolution following polyploidization.</title>
        <authorList>
            <person name="Leh Louis V."/>
            <person name="Despons L."/>
            <person name="Friedrich A."/>
            <person name="Martin T."/>
            <person name="Durrens P."/>
            <person name="Casaregola S."/>
            <person name="Neuveglise C."/>
            <person name="Fairhead C."/>
            <person name="Marck C."/>
            <person name="Cruz J.A."/>
            <person name="Straub M.L."/>
            <person name="Kugler V."/>
            <person name="Sacerdot C."/>
            <person name="Uzunov Z."/>
            <person name="Thierry A."/>
            <person name="Weiss S."/>
            <person name="Bleykasten C."/>
            <person name="De Montigny J."/>
            <person name="Jacques N."/>
            <person name="Jung P."/>
            <person name="Lemaire M."/>
            <person name="Mallet S."/>
            <person name="Morel G."/>
            <person name="Richard G.F."/>
            <person name="Sarkar A."/>
            <person name="Savel G."/>
            <person name="Schacherer J."/>
            <person name="Seret M.L."/>
            <person name="Talla E."/>
            <person name="Samson G."/>
            <person name="Jubin C."/>
            <person name="Poulain J."/>
            <person name="Vacherie B."/>
            <person name="Barbe V."/>
            <person name="Pelletier E."/>
            <person name="Sherman D.J."/>
            <person name="Westhof E."/>
            <person name="Weissenbach J."/>
            <person name="Baret P.V."/>
            <person name="Wincker P."/>
            <person name="Gaillardin C."/>
            <person name="Dujon B."/>
            <person name="Souciet J.L."/>
        </authorList>
    </citation>
    <scope>NUCLEOTIDE SEQUENCE [LARGE SCALE GENOMIC DNA]</scope>
    <source>
        <strain evidence="5">ATCC MYA-4447 / BCRC 22081 / CBS 7064 / NBRC 10061 / NRRL Y-12695</strain>
    </source>
</reference>
<name>G8XZD1_PICSO</name>
<feature type="transmembrane region" description="Helical" evidence="1">
    <location>
        <begin position="708"/>
        <end position="733"/>
    </location>
</feature>
<evidence type="ECO:0000256" key="2">
    <source>
        <dbReference type="SAM" id="SignalP"/>
    </source>
</evidence>
<proteinExistence type="predicted"/>
<dbReference type="PANTHER" id="PTHR31145:SF6">
    <property type="entry name" value="INTEGRAL MEMBRANE PROTEIN (AFU_ORTHOLOGUE AFUA_7G01610)"/>
    <property type="match status" value="1"/>
</dbReference>
<dbReference type="AlphaFoldDB" id="G8XZD1"/>
<gene>
    <name evidence="4" type="primary">Piso0_005575</name>
    <name evidence="4" type="ORF">GNLVRS01_PISO0N17921g</name>
</gene>
<dbReference type="OrthoDB" id="5312224at2759"/>
<feature type="transmembrane region" description="Helical" evidence="1">
    <location>
        <begin position="304"/>
        <end position="324"/>
    </location>
</feature>
<feature type="domain" description="TRP C-terminal" evidence="3">
    <location>
        <begin position="260"/>
        <end position="338"/>
    </location>
</feature>
<evidence type="ECO:0000313" key="5">
    <source>
        <dbReference type="Proteomes" id="UP000005222"/>
    </source>
</evidence>
<feature type="transmembrane region" description="Helical" evidence="1">
    <location>
        <begin position="648"/>
        <end position="667"/>
    </location>
</feature>
<dbReference type="InterPro" id="IPR040241">
    <property type="entry name" value="TRP_Flc/Pkd2-like"/>
</dbReference>
<feature type="transmembrane region" description="Helical" evidence="1">
    <location>
        <begin position="457"/>
        <end position="476"/>
    </location>
</feature>
<keyword evidence="2" id="KW-0732">Signal</keyword>
<feature type="transmembrane region" description="Helical" evidence="1">
    <location>
        <begin position="556"/>
        <end position="582"/>
    </location>
</feature>
<keyword evidence="1" id="KW-0472">Membrane</keyword>